<evidence type="ECO:0000256" key="5">
    <source>
        <dbReference type="ARBA" id="ARBA00023133"/>
    </source>
</evidence>
<evidence type="ECO:0000256" key="6">
    <source>
        <dbReference type="ARBA" id="ARBA00023239"/>
    </source>
</evidence>
<comment type="subunit">
    <text evidence="13">Homooctamer.</text>
</comment>
<keyword evidence="7 13" id="KW-0627">Porphyrin biosynthesis</keyword>
<dbReference type="PRINTS" id="PR00144">
    <property type="entry name" value="DALDHYDRTASE"/>
</dbReference>
<dbReference type="SUPFAM" id="SSF51569">
    <property type="entry name" value="Aldolase"/>
    <property type="match status" value="1"/>
</dbReference>
<dbReference type="InterPro" id="IPR030656">
    <property type="entry name" value="ALAD_AS"/>
</dbReference>
<dbReference type="CDD" id="cd00384">
    <property type="entry name" value="ALAD_PBGS"/>
    <property type="match status" value="1"/>
</dbReference>
<dbReference type="InterPro" id="IPR001731">
    <property type="entry name" value="ALAD"/>
</dbReference>
<evidence type="ECO:0000256" key="14">
    <source>
        <dbReference type="RuleBase" id="RU004161"/>
    </source>
</evidence>
<dbReference type="STRING" id="530564.Psta_2811"/>
<comment type="similarity">
    <text evidence="2 14">Belongs to the ALAD family.</text>
</comment>
<dbReference type="EMBL" id="CP001848">
    <property type="protein sequence ID" value="ADB17477.1"/>
    <property type="molecule type" value="Genomic_DNA"/>
</dbReference>
<protein>
    <recommendedName>
        <fullName evidence="4 13">Delta-aminolevulinic acid dehydratase</fullName>
        <ecNumber evidence="3 13">4.2.1.24</ecNumber>
    </recommendedName>
</protein>
<evidence type="ECO:0000256" key="9">
    <source>
        <dbReference type="PIRSR" id="PIRSR001415-1"/>
    </source>
</evidence>
<dbReference type="PROSITE" id="PS00169">
    <property type="entry name" value="D_ALA_DEHYDRATASE"/>
    <property type="match status" value="1"/>
</dbReference>
<reference evidence="15 16" key="1">
    <citation type="journal article" date="2009" name="Stand. Genomic Sci.">
        <title>Complete genome sequence of Pirellula staleyi type strain (ATCC 27377).</title>
        <authorList>
            <person name="Clum A."/>
            <person name="Tindall B.J."/>
            <person name="Sikorski J."/>
            <person name="Ivanova N."/>
            <person name="Mavrommatis K."/>
            <person name="Lucas S."/>
            <person name="Glavina del Rio T."/>
            <person name="Nolan M."/>
            <person name="Chen F."/>
            <person name="Tice H."/>
            <person name="Pitluck S."/>
            <person name="Cheng J.F."/>
            <person name="Chertkov O."/>
            <person name="Brettin T."/>
            <person name="Han C."/>
            <person name="Detter J.C."/>
            <person name="Kuske C."/>
            <person name="Bruce D."/>
            <person name="Goodwin L."/>
            <person name="Ovchinikova G."/>
            <person name="Pati A."/>
            <person name="Mikhailova N."/>
            <person name="Chen A."/>
            <person name="Palaniappan K."/>
            <person name="Land M."/>
            <person name="Hauser L."/>
            <person name="Chang Y.J."/>
            <person name="Jeffries C.D."/>
            <person name="Chain P."/>
            <person name="Rohde M."/>
            <person name="Goker M."/>
            <person name="Bristow J."/>
            <person name="Eisen J.A."/>
            <person name="Markowitz V."/>
            <person name="Hugenholtz P."/>
            <person name="Kyrpides N.C."/>
            <person name="Klenk H.P."/>
            <person name="Lapidus A."/>
        </authorList>
    </citation>
    <scope>NUCLEOTIDE SEQUENCE [LARGE SCALE GENOMIC DNA]</scope>
    <source>
        <strain evidence="16">ATCC 27377 / DSM 6068 / ICPB 4128</strain>
    </source>
</reference>
<feature type="binding site" evidence="10">
    <location>
        <position position="328"/>
    </location>
    <ligand>
        <name>5-aminolevulinate</name>
        <dbReference type="ChEBI" id="CHEBI:356416"/>
        <label>2</label>
    </ligand>
</feature>
<gene>
    <name evidence="15" type="ordered locus">Psta_2811</name>
</gene>
<dbReference type="HOGENOM" id="CLU_035731_0_0_0"/>
<evidence type="ECO:0000256" key="13">
    <source>
        <dbReference type="RuleBase" id="RU000515"/>
    </source>
</evidence>
<dbReference type="InterPro" id="IPR013785">
    <property type="entry name" value="Aldolase_TIM"/>
</dbReference>
<dbReference type="Pfam" id="PF00490">
    <property type="entry name" value="ALAD"/>
    <property type="match status" value="1"/>
</dbReference>
<evidence type="ECO:0000313" key="15">
    <source>
        <dbReference type="EMBL" id="ADB17477.1"/>
    </source>
</evidence>
<feature type="binding site" evidence="10">
    <location>
        <position position="289"/>
    </location>
    <ligand>
        <name>5-aminolevulinate</name>
        <dbReference type="ChEBI" id="CHEBI:356416"/>
        <label>2</label>
    </ligand>
</feature>
<keyword evidence="16" id="KW-1185">Reference proteome</keyword>
<keyword evidence="12" id="KW-0460">Magnesium</keyword>
<name>D2R7Q1_PIRSD</name>
<dbReference type="NCBIfam" id="NF006762">
    <property type="entry name" value="PRK09283.1"/>
    <property type="match status" value="1"/>
</dbReference>
<feature type="binding site" evidence="11">
    <location>
        <position position="129"/>
    </location>
    <ligand>
        <name>Zn(2+)</name>
        <dbReference type="ChEBI" id="CHEBI:29105"/>
        <note>catalytic</note>
    </ligand>
</feature>
<evidence type="ECO:0000256" key="8">
    <source>
        <dbReference type="ARBA" id="ARBA00047651"/>
    </source>
</evidence>
<dbReference type="EC" id="4.2.1.24" evidence="3 13"/>
<dbReference type="PIRSF" id="PIRSF001415">
    <property type="entry name" value="Porphbilin_synth"/>
    <property type="match status" value="1"/>
</dbReference>
<feature type="binding site" evidence="10">
    <location>
        <position position="230"/>
    </location>
    <ligand>
        <name>5-aminolevulinate</name>
        <dbReference type="ChEBI" id="CHEBI:356416"/>
        <label>1</label>
    </ligand>
</feature>
<evidence type="ECO:0000256" key="10">
    <source>
        <dbReference type="PIRSR" id="PIRSR001415-2"/>
    </source>
</evidence>
<feature type="active site" description="Schiff-base intermediate with substrate" evidence="9">
    <location>
        <position position="262"/>
    </location>
</feature>
<accession>D2R7Q1</accession>
<dbReference type="GO" id="GO:0004655">
    <property type="term" value="F:porphobilinogen synthase activity"/>
    <property type="evidence" value="ECO:0007669"/>
    <property type="project" value="UniProtKB-EC"/>
</dbReference>
<evidence type="ECO:0000256" key="7">
    <source>
        <dbReference type="ARBA" id="ARBA00023244"/>
    </source>
</evidence>
<evidence type="ECO:0000256" key="2">
    <source>
        <dbReference type="ARBA" id="ARBA00008055"/>
    </source>
</evidence>
<keyword evidence="6 13" id="KW-0456">Lyase</keyword>
<comment type="pathway">
    <text evidence="1">Porphyrin-containing compound metabolism; protoporphyrin-IX biosynthesis; coproporphyrinogen-III from 5-aminolevulinate: step 1/4.</text>
</comment>
<comment type="catalytic activity">
    <reaction evidence="8 13">
        <text>2 5-aminolevulinate = porphobilinogen + 2 H2O + H(+)</text>
        <dbReference type="Rhea" id="RHEA:24064"/>
        <dbReference type="ChEBI" id="CHEBI:15377"/>
        <dbReference type="ChEBI" id="CHEBI:15378"/>
        <dbReference type="ChEBI" id="CHEBI:58126"/>
        <dbReference type="ChEBI" id="CHEBI:356416"/>
        <dbReference type="EC" id="4.2.1.24"/>
    </reaction>
</comment>
<evidence type="ECO:0000256" key="3">
    <source>
        <dbReference type="ARBA" id="ARBA00012053"/>
    </source>
</evidence>
<keyword evidence="11" id="KW-0862">Zinc</keyword>
<proteinExistence type="inferred from homology"/>
<feature type="binding site" evidence="11">
    <location>
        <position position="131"/>
    </location>
    <ligand>
        <name>Zn(2+)</name>
        <dbReference type="ChEBI" id="CHEBI:29105"/>
        <note>catalytic</note>
    </ligand>
</feature>
<dbReference type="PANTHER" id="PTHR11458">
    <property type="entry name" value="DELTA-AMINOLEVULINIC ACID DEHYDRATASE"/>
    <property type="match status" value="1"/>
</dbReference>
<dbReference type="GO" id="GO:0008270">
    <property type="term" value="F:zinc ion binding"/>
    <property type="evidence" value="ECO:0007669"/>
    <property type="project" value="TreeGrafter"/>
</dbReference>
<dbReference type="KEGG" id="psl:Psta_2811"/>
<keyword evidence="11" id="KW-0479">Metal-binding</keyword>
<dbReference type="PANTHER" id="PTHR11458:SF0">
    <property type="entry name" value="DELTA-AMINOLEVULINIC ACID DEHYDRATASE"/>
    <property type="match status" value="1"/>
</dbReference>
<evidence type="ECO:0000256" key="1">
    <source>
        <dbReference type="ARBA" id="ARBA00004694"/>
    </source>
</evidence>
<dbReference type="FunFam" id="3.20.20.70:FF:000019">
    <property type="entry name" value="Delta-aminolevulinic acid dehydratase"/>
    <property type="match status" value="1"/>
</dbReference>
<dbReference type="SMART" id="SM01004">
    <property type="entry name" value="ALAD"/>
    <property type="match status" value="1"/>
</dbReference>
<sequence>MKSEDSKPASGFPITRMRRLRYHPAVRSLVRETKLTPSQMILPLFARPGKGLRQPISSMPPHCQLSVDLIAEEAREAAKLGLGGILLFGIPSEKDGCGSDSYSDNGIVQQAIRAAKEAAPDLLVVTDVCFCEYTSHGHCGIVDDHTGRMDVNNDATLEIIAKQVVSHAQAGADMVAPSGMMDGMIGTIRSALDGAGFHHLPIMSYAAKYASSYYGPFREAAESTPQFGDRRAYQMDPAVAAEQALRECELDLAEGADMLMVKPALAYLDIIRAVHEKFPGVPLAAYNVSGEYSMVKAAAEKGWIDERGVALETLTAIARAGAKIIITYWAKDVAKWLA</sequence>
<evidence type="ECO:0000256" key="11">
    <source>
        <dbReference type="PIRSR" id="PIRSR001415-3"/>
    </source>
</evidence>
<evidence type="ECO:0000313" key="16">
    <source>
        <dbReference type="Proteomes" id="UP000001887"/>
    </source>
</evidence>
<dbReference type="OrthoDB" id="9805001at2"/>
<feature type="binding site" evidence="11">
    <location>
        <position position="139"/>
    </location>
    <ligand>
        <name>Zn(2+)</name>
        <dbReference type="ChEBI" id="CHEBI:29105"/>
        <note>catalytic</note>
    </ligand>
</feature>
<evidence type="ECO:0000256" key="12">
    <source>
        <dbReference type="PIRSR" id="PIRSR001415-5"/>
    </source>
</evidence>
<dbReference type="GO" id="GO:0005829">
    <property type="term" value="C:cytosol"/>
    <property type="evidence" value="ECO:0007669"/>
    <property type="project" value="TreeGrafter"/>
</dbReference>
<evidence type="ECO:0000256" key="4">
    <source>
        <dbReference type="ARBA" id="ARBA00020771"/>
    </source>
</evidence>
<dbReference type="Proteomes" id="UP000001887">
    <property type="component" value="Chromosome"/>
</dbReference>
<feature type="binding site" evidence="12">
    <location>
        <position position="247"/>
    </location>
    <ligand>
        <name>Mg(2+)</name>
        <dbReference type="ChEBI" id="CHEBI:18420"/>
    </ligand>
</feature>
<organism evidence="15 16">
    <name type="scientific">Pirellula staleyi (strain ATCC 27377 / DSM 6068 / ICPB 4128)</name>
    <name type="common">Pirella staleyi</name>
    <dbReference type="NCBI Taxonomy" id="530564"/>
    <lineage>
        <taxon>Bacteria</taxon>
        <taxon>Pseudomonadati</taxon>
        <taxon>Planctomycetota</taxon>
        <taxon>Planctomycetia</taxon>
        <taxon>Pirellulales</taxon>
        <taxon>Pirellulaceae</taxon>
        <taxon>Pirellula</taxon>
    </lineage>
</organism>
<dbReference type="eggNOG" id="COG0113">
    <property type="taxonomic scope" value="Bacteria"/>
</dbReference>
<keyword evidence="5" id="KW-0350">Heme biosynthesis</keyword>
<dbReference type="Gene3D" id="3.20.20.70">
    <property type="entry name" value="Aldolase class I"/>
    <property type="match status" value="1"/>
</dbReference>
<feature type="binding site" evidence="10">
    <location>
        <position position="218"/>
    </location>
    <ligand>
        <name>5-aminolevulinate</name>
        <dbReference type="ChEBI" id="CHEBI:356416"/>
        <label>1</label>
    </ligand>
</feature>
<feature type="active site" description="Schiff-base intermediate with substrate" evidence="9">
    <location>
        <position position="208"/>
    </location>
</feature>
<dbReference type="AlphaFoldDB" id="D2R7Q1"/>
<dbReference type="UniPathway" id="UPA00251">
    <property type="reaction ID" value="UER00318"/>
</dbReference>
<dbReference type="GO" id="GO:0006782">
    <property type="term" value="P:protoporphyrinogen IX biosynthetic process"/>
    <property type="evidence" value="ECO:0007669"/>
    <property type="project" value="UniProtKB-UniPathway"/>
</dbReference>